<dbReference type="EMBL" id="JBHTCM010000004">
    <property type="protein sequence ID" value="MFC7331751.1"/>
    <property type="molecule type" value="Genomic_DNA"/>
</dbReference>
<feature type="transmembrane region" description="Helical" evidence="11">
    <location>
        <begin position="115"/>
        <end position="146"/>
    </location>
</feature>
<feature type="transmembrane region" description="Helical" evidence="11">
    <location>
        <begin position="38"/>
        <end position="64"/>
    </location>
</feature>
<feature type="domain" description="ABC transmembrane type-2" evidence="12">
    <location>
        <begin position="40"/>
        <end position="268"/>
    </location>
</feature>
<dbReference type="InterPro" id="IPR013525">
    <property type="entry name" value="ABC2_TM"/>
</dbReference>
<keyword evidence="8 11" id="KW-1133">Transmembrane helix</keyword>
<dbReference type="InterPro" id="IPR047817">
    <property type="entry name" value="ABC2_TM_bact-type"/>
</dbReference>
<keyword evidence="3 11" id="KW-0813">Transport</keyword>
<keyword evidence="7" id="KW-0972">Capsule biogenesis/degradation</keyword>
<feature type="transmembrane region" description="Helical" evidence="11">
    <location>
        <begin position="158"/>
        <end position="184"/>
    </location>
</feature>
<reference evidence="14" key="1">
    <citation type="journal article" date="2019" name="Int. J. Syst. Evol. Microbiol.">
        <title>The Global Catalogue of Microorganisms (GCM) 10K type strain sequencing project: providing services to taxonomists for standard genome sequencing and annotation.</title>
        <authorList>
            <consortium name="The Broad Institute Genomics Platform"/>
            <consortium name="The Broad Institute Genome Sequencing Center for Infectious Disease"/>
            <person name="Wu L."/>
            <person name="Ma J."/>
        </authorList>
    </citation>
    <scope>NUCLEOTIDE SEQUENCE [LARGE SCALE GENOMIC DNA]</scope>
    <source>
        <strain evidence="14">CGMCC 1.16275</strain>
    </source>
</reference>
<keyword evidence="10 11" id="KW-0472">Membrane</keyword>
<comment type="similarity">
    <text evidence="2 11">Belongs to the ABC-2 integral membrane protein family.</text>
</comment>
<comment type="subcellular location">
    <subcellularLocation>
        <location evidence="11">Cell inner membrane</location>
        <topology evidence="11">Multi-pass membrane protein</topology>
    </subcellularLocation>
    <subcellularLocation>
        <location evidence="1">Cell membrane</location>
        <topology evidence="1">Multi-pass membrane protein</topology>
    </subcellularLocation>
</comment>
<comment type="caution">
    <text evidence="13">The sequence shown here is derived from an EMBL/GenBank/DDBJ whole genome shotgun (WGS) entry which is preliminary data.</text>
</comment>
<dbReference type="RefSeq" id="WP_377355715.1">
    <property type="nucleotide sequence ID" value="NZ_JBHTCM010000004.1"/>
</dbReference>
<evidence type="ECO:0000256" key="4">
    <source>
        <dbReference type="ARBA" id="ARBA00022475"/>
    </source>
</evidence>
<dbReference type="PIRSF" id="PIRSF006648">
    <property type="entry name" value="DrrB"/>
    <property type="match status" value="1"/>
</dbReference>
<dbReference type="Proteomes" id="UP001596456">
    <property type="component" value="Unassembled WGS sequence"/>
</dbReference>
<dbReference type="PRINTS" id="PR00164">
    <property type="entry name" value="ABC2TRNSPORT"/>
</dbReference>
<keyword evidence="4 11" id="KW-1003">Cell membrane</keyword>
<evidence type="ECO:0000256" key="11">
    <source>
        <dbReference type="RuleBase" id="RU361157"/>
    </source>
</evidence>
<evidence type="ECO:0000256" key="5">
    <source>
        <dbReference type="ARBA" id="ARBA00022597"/>
    </source>
</evidence>
<keyword evidence="14" id="KW-1185">Reference proteome</keyword>
<evidence type="ECO:0000313" key="14">
    <source>
        <dbReference type="Proteomes" id="UP001596456"/>
    </source>
</evidence>
<organism evidence="13 14">
    <name type="scientific">Rhodocista pekingensis</name>
    <dbReference type="NCBI Taxonomy" id="201185"/>
    <lineage>
        <taxon>Bacteria</taxon>
        <taxon>Pseudomonadati</taxon>
        <taxon>Pseudomonadota</taxon>
        <taxon>Alphaproteobacteria</taxon>
        <taxon>Rhodospirillales</taxon>
        <taxon>Azospirillaceae</taxon>
        <taxon>Rhodocista</taxon>
    </lineage>
</organism>
<dbReference type="PANTHER" id="PTHR30413:SF10">
    <property type="entry name" value="CAPSULE POLYSACCHARIDE EXPORT INNER-MEMBRANE PROTEIN CTRC"/>
    <property type="match status" value="1"/>
</dbReference>
<dbReference type="Pfam" id="PF01061">
    <property type="entry name" value="ABC2_membrane"/>
    <property type="match status" value="1"/>
</dbReference>
<name>A0ABW2KR11_9PROT</name>
<feature type="transmembrane region" description="Helical" evidence="11">
    <location>
        <begin position="191"/>
        <end position="211"/>
    </location>
</feature>
<sequence>MVIALLRNPQTLPRLLSRHSSLFLSLLRRRIAERYRETWLGLAWAWIAPLLLLGAYVLVFGVLFSPRVATGAHPDRLADFALMLYSGVLLHGLLADSLTQAPACIVSNSNFVKKVVFPLGLLPLVQVGSATVHLALGLVILVLAAGMLGTGGFQATMLLLPFTVAPLVLLCCGISWALAALAVYIRDIGQLSSFLSTLLMFLSPVFFPLAAAPEGLRSVVALGPLAAPIEATREVLLQGRAPDWGSLGIYSVAALLTALGGLTLFRRSRRGFADVL</sequence>
<evidence type="ECO:0000259" key="12">
    <source>
        <dbReference type="PROSITE" id="PS51012"/>
    </source>
</evidence>
<evidence type="ECO:0000256" key="7">
    <source>
        <dbReference type="ARBA" id="ARBA00022903"/>
    </source>
</evidence>
<evidence type="ECO:0000256" key="8">
    <source>
        <dbReference type="ARBA" id="ARBA00022989"/>
    </source>
</evidence>
<evidence type="ECO:0000313" key="13">
    <source>
        <dbReference type="EMBL" id="MFC7331751.1"/>
    </source>
</evidence>
<evidence type="ECO:0000256" key="2">
    <source>
        <dbReference type="ARBA" id="ARBA00007783"/>
    </source>
</evidence>
<proteinExistence type="inferred from homology"/>
<evidence type="ECO:0000256" key="10">
    <source>
        <dbReference type="ARBA" id="ARBA00023136"/>
    </source>
</evidence>
<protein>
    <recommendedName>
        <fullName evidence="11">Transport permease protein</fullName>
    </recommendedName>
</protein>
<evidence type="ECO:0000256" key="9">
    <source>
        <dbReference type="ARBA" id="ARBA00023047"/>
    </source>
</evidence>
<dbReference type="PANTHER" id="PTHR30413">
    <property type="entry name" value="INNER MEMBRANE TRANSPORT PERMEASE"/>
    <property type="match status" value="1"/>
</dbReference>
<dbReference type="InterPro" id="IPR000412">
    <property type="entry name" value="ABC_2_transport"/>
</dbReference>
<evidence type="ECO:0000256" key="1">
    <source>
        <dbReference type="ARBA" id="ARBA00004651"/>
    </source>
</evidence>
<keyword evidence="6 11" id="KW-0812">Transmembrane</keyword>
<evidence type="ECO:0000256" key="3">
    <source>
        <dbReference type="ARBA" id="ARBA00022448"/>
    </source>
</evidence>
<dbReference type="PROSITE" id="PS51012">
    <property type="entry name" value="ABC_TM2"/>
    <property type="match status" value="1"/>
</dbReference>
<accession>A0ABW2KR11</accession>
<feature type="transmembrane region" description="Helical" evidence="11">
    <location>
        <begin position="76"/>
        <end position="94"/>
    </location>
</feature>
<evidence type="ECO:0000256" key="6">
    <source>
        <dbReference type="ARBA" id="ARBA00022692"/>
    </source>
</evidence>
<feature type="transmembrane region" description="Helical" evidence="11">
    <location>
        <begin position="247"/>
        <end position="265"/>
    </location>
</feature>
<gene>
    <name evidence="13" type="ORF">ACFQPS_01120</name>
</gene>
<keyword evidence="5" id="KW-0762">Sugar transport</keyword>
<keyword evidence="9" id="KW-0625">Polysaccharide transport</keyword>